<feature type="transmembrane region" description="Helical" evidence="7">
    <location>
        <begin position="156"/>
        <end position="178"/>
    </location>
</feature>
<organism evidence="8 9">
    <name type="scientific">Acinetobacter johnsonii</name>
    <dbReference type="NCBI Taxonomy" id="40214"/>
    <lineage>
        <taxon>Bacteria</taxon>
        <taxon>Pseudomonadati</taxon>
        <taxon>Pseudomonadota</taxon>
        <taxon>Gammaproteobacteria</taxon>
        <taxon>Moraxellales</taxon>
        <taxon>Moraxellaceae</taxon>
        <taxon>Acinetobacter</taxon>
    </lineage>
</organism>
<keyword evidence="5 7" id="KW-1133">Transmembrane helix</keyword>
<feature type="transmembrane region" description="Helical" evidence="7">
    <location>
        <begin position="52"/>
        <end position="69"/>
    </location>
</feature>
<evidence type="ECO:0000256" key="3">
    <source>
        <dbReference type="ARBA" id="ARBA00022475"/>
    </source>
</evidence>
<keyword evidence="2" id="KW-0813">Transport</keyword>
<keyword evidence="3" id="KW-1003">Cell membrane</keyword>
<accession>A0AAV3VP03</accession>
<evidence type="ECO:0000313" key="9">
    <source>
        <dbReference type="Proteomes" id="UP000321274"/>
    </source>
</evidence>
<dbReference type="EMBL" id="BJUJ01000019">
    <property type="protein sequence ID" value="GEK43786.1"/>
    <property type="molecule type" value="Genomic_DNA"/>
</dbReference>
<comment type="subcellular location">
    <subcellularLocation>
        <location evidence="1">Cell membrane</location>
        <topology evidence="1">Multi-pass membrane protein</topology>
    </subcellularLocation>
</comment>
<evidence type="ECO:0000256" key="6">
    <source>
        <dbReference type="ARBA" id="ARBA00023136"/>
    </source>
</evidence>
<dbReference type="GO" id="GO:0022857">
    <property type="term" value="F:transmembrane transporter activity"/>
    <property type="evidence" value="ECO:0007669"/>
    <property type="project" value="InterPro"/>
</dbReference>
<comment type="caution">
    <text evidence="8">The sequence shown here is derived from an EMBL/GenBank/DDBJ whole genome shotgun (WGS) entry which is preliminary data.</text>
</comment>
<evidence type="ECO:0000256" key="4">
    <source>
        <dbReference type="ARBA" id="ARBA00022692"/>
    </source>
</evidence>
<feature type="transmembrane region" description="Helical" evidence="7">
    <location>
        <begin position="76"/>
        <end position="97"/>
    </location>
</feature>
<evidence type="ECO:0000256" key="2">
    <source>
        <dbReference type="ARBA" id="ARBA00022448"/>
    </source>
</evidence>
<dbReference type="PANTHER" id="PTHR30509">
    <property type="entry name" value="P-HYDROXYBENZOIC ACID EFFLUX PUMP SUBUNIT-RELATED"/>
    <property type="match status" value="1"/>
</dbReference>
<sequence length="704" mass="79389">MLSFSAFRDEFMFLTKQLLAFRPNKLDWIFATKTFLAGMLSLYVAFSLDLAYPIWAIGTVFVIANPYAGMTSSKSLYRVLGTLLGAIVSIAATPNLINAPELFTLFLATWVGFCLYFSLLDRTPRSYIFMLAGYTTVIICYNIVYNIETTSMFDMAIGRCIEITVGVLCSTVVNAVLFPMHIGPVVKTRVSQTFQDTRAVFDQILTDDVKAINYSTTLSHITRDIADIHVMAVHLSYEKSTLQGMTKPLQEMLHQLSMLVTNLVAMAERIQQLDQIDSRYRPALEKAHAQIVKFLQSDQVILEQDLNQLPEQFESSFQAVFDSALPQQQVMLASLKMDVRHFTQNIRAIKLIWQRIQQGDDSLPAIVTPISTNYPNLHRDHGVAVRGGISAFIVVLVATGFWIISGWKAGFMMAEMAAICACILTSMDNPVPALKIFIRASLYAAMIVFIYAYGIFPHISAFWMLAVVLAPFCMYCLMLFLHPPLTGLALPLIMGVVMGLNLQNRYHLDQVMFFDASIGTVLSPIISVYVIHLVRAMSPDITAKRILSLHYKAIRQALYLPYGVEFRVHLRSMLDRIGVLNTKLVQSDRLKQKINLALIESSAVIDLTRVQELIEKMPMQASITLHLQELQSQMDAYFHAKELDHSDLQVRQHILDKIQIIQAELIHLQDLSIARRLQVSLNNIQSSLCHATWDEMSQVRLLGA</sequence>
<gene>
    <name evidence="8" type="ORF">AJO04nite_10440</name>
</gene>
<dbReference type="PANTHER" id="PTHR30509:SF9">
    <property type="entry name" value="MULTIDRUG RESISTANCE PROTEIN MDTO"/>
    <property type="match status" value="1"/>
</dbReference>
<name>A0AAV3VP03_ACIJO</name>
<feature type="transmembrane region" description="Helical" evidence="7">
    <location>
        <begin position="103"/>
        <end position="120"/>
    </location>
</feature>
<feature type="transmembrane region" description="Helical" evidence="7">
    <location>
        <begin position="127"/>
        <end position="144"/>
    </location>
</feature>
<feature type="transmembrane region" description="Helical" evidence="7">
    <location>
        <begin position="512"/>
        <end position="534"/>
    </location>
</feature>
<dbReference type="GO" id="GO:0005886">
    <property type="term" value="C:plasma membrane"/>
    <property type="evidence" value="ECO:0007669"/>
    <property type="project" value="UniProtKB-SubCell"/>
</dbReference>
<proteinExistence type="predicted"/>
<dbReference type="InterPro" id="IPR006726">
    <property type="entry name" value="PHBA_efflux_AaeB/fusaric-R"/>
</dbReference>
<keyword evidence="4 7" id="KW-0812">Transmembrane</keyword>
<evidence type="ECO:0000256" key="1">
    <source>
        <dbReference type="ARBA" id="ARBA00004651"/>
    </source>
</evidence>
<dbReference type="Proteomes" id="UP000321274">
    <property type="component" value="Unassembled WGS sequence"/>
</dbReference>
<evidence type="ECO:0000313" key="8">
    <source>
        <dbReference type="EMBL" id="GEK43786.1"/>
    </source>
</evidence>
<evidence type="ECO:0000256" key="5">
    <source>
        <dbReference type="ARBA" id="ARBA00022989"/>
    </source>
</evidence>
<evidence type="ECO:0000256" key="7">
    <source>
        <dbReference type="SAM" id="Phobius"/>
    </source>
</evidence>
<protein>
    <submittedName>
        <fullName evidence="8">Fusaric acid resistance protein</fullName>
    </submittedName>
</protein>
<dbReference type="Pfam" id="PF04632">
    <property type="entry name" value="FUSC"/>
    <property type="match status" value="1"/>
</dbReference>
<keyword evidence="6 7" id="KW-0472">Membrane</keyword>
<dbReference type="AlphaFoldDB" id="A0AAV3VP03"/>
<reference evidence="8 9" key="1">
    <citation type="submission" date="2019-07" db="EMBL/GenBank/DDBJ databases">
        <title>Whole genome shotgun sequence of Acinetobacter johnsonii NBRC 102197.</title>
        <authorList>
            <person name="Hosoyama A."/>
            <person name="Uohara A."/>
            <person name="Ohji S."/>
            <person name="Ichikawa N."/>
        </authorList>
    </citation>
    <scope>NUCLEOTIDE SEQUENCE [LARGE SCALE GENOMIC DNA]</scope>
    <source>
        <strain evidence="8 9">NBRC 102197</strain>
    </source>
</reference>
<feature type="transmembrane region" description="Helical" evidence="7">
    <location>
        <begin position="383"/>
        <end position="404"/>
    </location>
</feature>